<gene>
    <name evidence="3" type="ORF">IWX90DRAFT_271832</name>
</gene>
<evidence type="ECO:0008006" key="5">
    <source>
        <dbReference type="Google" id="ProtNLM"/>
    </source>
</evidence>
<organism evidence="3 4">
    <name type="scientific">Phyllosticta citrichinensis</name>
    <dbReference type="NCBI Taxonomy" id="1130410"/>
    <lineage>
        <taxon>Eukaryota</taxon>
        <taxon>Fungi</taxon>
        <taxon>Dikarya</taxon>
        <taxon>Ascomycota</taxon>
        <taxon>Pezizomycotina</taxon>
        <taxon>Dothideomycetes</taxon>
        <taxon>Dothideomycetes incertae sedis</taxon>
        <taxon>Botryosphaeriales</taxon>
        <taxon>Phyllostictaceae</taxon>
        <taxon>Phyllosticta</taxon>
    </lineage>
</organism>
<dbReference type="EMBL" id="JBBWUH010000007">
    <property type="protein sequence ID" value="KAK8161525.1"/>
    <property type="molecule type" value="Genomic_DNA"/>
</dbReference>
<comment type="caution">
    <text evidence="3">The sequence shown here is derived from an EMBL/GenBank/DDBJ whole genome shotgun (WGS) entry which is preliminary data.</text>
</comment>
<evidence type="ECO:0000256" key="1">
    <source>
        <dbReference type="SAM" id="MobiDB-lite"/>
    </source>
</evidence>
<keyword evidence="2" id="KW-0732">Signal</keyword>
<keyword evidence="4" id="KW-1185">Reference proteome</keyword>
<feature type="chain" id="PRO_5045948430" description="AA1-like domain-containing protein" evidence="2">
    <location>
        <begin position="19"/>
        <end position="204"/>
    </location>
</feature>
<name>A0ABR1XMX8_9PEZI</name>
<evidence type="ECO:0000313" key="3">
    <source>
        <dbReference type="EMBL" id="KAK8161525.1"/>
    </source>
</evidence>
<proteinExistence type="predicted"/>
<dbReference type="Proteomes" id="UP001456524">
    <property type="component" value="Unassembled WGS sequence"/>
</dbReference>
<feature type="compositionally biased region" description="Polar residues" evidence="1">
    <location>
        <begin position="194"/>
        <end position="204"/>
    </location>
</feature>
<evidence type="ECO:0000256" key="2">
    <source>
        <dbReference type="SAM" id="SignalP"/>
    </source>
</evidence>
<feature type="region of interest" description="Disordered" evidence="1">
    <location>
        <begin position="183"/>
        <end position="204"/>
    </location>
</feature>
<accession>A0ABR1XMX8</accession>
<sequence length="204" mass="22209">MIWTALVAVSASATLASAAVLPVYPRTANLTNYEISNLETHFMGKNSGLPGGSWPTAYKFDSTINFNIDLSDSKTTCAGSWPYSSTTTRLNPVPDYIDCADDGKTQWRFDSFTSETRFRIDVLHYPSFDLAYTGATNVSSNDYQTTTNFLTCSGGAPTDGIRCKSNDKVISIAVQQMPLKRAKELSAKDKSRKISSTTTPTPVA</sequence>
<reference evidence="3 4" key="1">
    <citation type="journal article" date="2022" name="G3 (Bethesda)">
        <title>Enemy or ally: a genomic approach to elucidate the lifestyle of Phyllosticta citrichinaensis.</title>
        <authorList>
            <person name="Buijs V.A."/>
            <person name="Groenewald J.Z."/>
            <person name="Haridas S."/>
            <person name="LaButti K.M."/>
            <person name="Lipzen A."/>
            <person name="Martin F.M."/>
            <person name="Barry K."/>
            <person name="Grigoriev I.V."/>
            <person name="Crous P.W."/>
            <person name="Seidl M.F."/>
        </authorList>
    </citation>
    <scope>NUCLEOTIDE SEQUENCE [LARGE SCALE GENOMIC DNA]</scope>
    <source>
        <strain evidence="3 4">CBS 129764</strain>
    </source>
</reference>
<evidence type="ECO:0000313" key="4">
    <source>
        <dbReference type="Proteomes" id="UP001456524"/>
    </source>
</evidence>
<protein>
    <recommendedName>
        <fullName evidence="5">AA1-like domain-containing protein</fullName>
    </recommendedName>
</protein>
<feature type="signal peptide" evidence="2">
    <location>
        <begin position="1"/>
        <end position="18"/>
    </location>
</feature>